<dbReference type="Proteomes" id="UP000177625">
    <property type="component" value="Unassembled WGS sequence"/>
</dbReference>
<reference evidence="2" key="1">
    <citation type="submission" date="2016-03" db="EMBL/GenBank/DDBJ databases">
        <authorList>
            <person name="Guldener U."/>
        </authorList>
    </citation>
    <scope>NUCLEOTIDE SEQUENCE [LARGE SCALE GENOMIC DNA]</scope>
</reference>
<dbReference type="AlphaFoldDB" id="A0A1E1M2N2"/>
<evidence type="ECO:0000313" key="1">
    <source>
        <dbReference type="EMBL" id="CZT43364.1"/>
    </source>
</evidence>
<protein>
    <submittedName>
        <fullName evidence="1">Uncharacterized protein</fullName>
    </submittedName>
</protein>
<organism evidence="1 2">
    <name type="scientific">Rhynchosporium secalis</name>
    <name type="common">Barley scald fungus</name>
    <dbReference type="NCBI Taxonomy" id="38038"/>
    <lineage>
        <taxon>Eukaryota</taxon>
        <taxon>Fungi</taxon>
        <taxon>Dikarya</taxon>
        <taxon>Ascomycota</taxon>
        <taxon>Pezizomycotina</taxon>
        <taxon>Leotiomycetes</taxon>
        <taxon>Helotiales</taxon>
        <taxon>Ploettnerulaceae</taxon>
        <taxon>Rhynchosporium</taxon>
    </lineage>
</organism>
<name>A0A1E1M2N2_RHYSE</name>
<dbReference type="EMBL" id="FJVC01000122">
    <property type="protein sequence ID" value="CZT43364.1"/>
    <property type="molecule type" value="Genomic_DNA"/>
</dbReference>
<accession>A0A1E1M2N2</accession>
<keyword evidence="2" id="KW-1185">Reference proteome</keyword>
<proteinExistence type="predicted"/>
<gene>
    <name evidence="1" type="ORF">RSE6_03393</name>
</gene>
<sequence>MSALDGLSADEARGEIVRAGKADDAEMTNRTSYRKKALWVLNDKNSAEKPVTDFKSWTERVKSLLELAWWLLLFFSTASQMEKSEEDKDAGPISILEEFRIRKLLAPRSGQISAENTKVLKVLSLEIR</sequence>
<evidence type="ECO:0000313" key="2">
    <source>
        <dbReference type="Proteomes" id="UP000177625"/>
    </source>
</evidence>